<keyword evidence="2" id="KW-1185">Reference proteome</keyword>
<accession>A0ABV1ELA9</accession>
<proteinExistence type="predicted"/>
<evidence type="ECO:0000313" key="2">
    <source>
        <dbReference type="Proteomes" id="UP001482186"/>
    </source>
</evidence>
<organism evidence="1 2">
    <name type="scientific">Coprococcus ammoniilyticus</name>
    <dbReference type="NCBI Taxonomy" id="2981785"/>
    <lineage>
        <taxon>Bacteria</taxon>
        <taxon>Bacillati</taxon>
        <taxon>Bacillota</taxon>
        <taxon>Clostridia</taxon>
        <taxon>Lachnospirales</taxon>
        <taxon>Lachnospiraceae</taxon>
        <taxon>Coprococcus</taxon>
    </lineage>
</organism>
<name>A0ABV1ELA9_9FIRM</name>
<evidence type="ECO:0000313" key="1">
    <source>
        <dbReference type="EMBL" id="MEQ2454780.1"/>
    </source>
</evidence>
<sequence length="108" mass="11578">MGNGTVRYTYAKLGSNTYTTKKPNKEGSYVVKATVAETDEYYGGVATCVFTISTNKQVPEISGIKSAYTKSLNSKAFSLGAKTNGDGKVQYKSSDKNVVTVNSKAKLQ</sequence>
<comment type="caution">
    <text evidence="1">The sequence shown here is derived from an EMBL/GenBank/DDBJ whole genome shotgun (WGS) entry which is preliminary data.</text>
</comment>
<dbReference type="RefSeq" id="WP_349116179.1">
    <property type="nucleotide sequence ID" value="NZ_JBBNFM010000012.1"/>
</dbReference>
<gene>
    <name evidence="1" type="ORF">AAAT04_12110</name>
</gene>
<protein>
    <recommendedName>
        <fullName evidence="3">MBG domain-containing protein</fullName>
    </recommendedName>
</protein>
<dbReference type="EMBL" id="JBBNFM010000012">
    <property type="protein sequence ID" value="MEQ2454780.1"/>
    <property type="molecule type" value="Genomic_DNA"/>
</dbReference>
<evidence type="ECO:0008006" key="3">
    <source>
        <dbReference type="Google" id="ProtNLM"/>
    </source>
</evidence>
<reference evidence="1 2" key="1">
    <citation type="submission" date="2024-04" db="EMBL/GenBank/DDBJ databases">
        <title>Human intestinal bacterial collection.</title>
        <authorList>
            <person name="Pauvert C."/>
            <person name="Hitch T.C.A."/>
            <person name="Clavel T."/>
        </authorList>
    </citation>
    <scope>NUCLEOTIDE SEQUENCE [LARGE SCALE GENOMIC DNA]</scope>
    <source>
        <strain evidence="1 2">CLA-AA-H141</strain>
    </source>
</reference>
<dbReference type="Proteomes" id="UP001482186">
    <property type="component" value="Unassembled WGS sequence"/>
</dbReference>